<dbReference type="SMART" id="SM00671">
    <property type="entry name" value="SEL1"/>
    <property type="match status" value="3"/>
</dbReference>
<sequence length="320" mass="35931">MDSEQLRELGLKYEDGIGVEKDEKKAFEYYIKAAELGNSDAMTNVSLCYYYGIGVERNYQKSFEFCKRSADLGNVKGMSCVGRCYENGDGVDQDYNKAYEYYKKSANMGVDTGMYSVARCYRNVKEFGKGGFATVYDADWFDSINSMWWAVALKVIHDSNKNGQEFIHELKNYCEIGYKSPSFLNCHGVSRNDYGDYIIVLGIASKELVHRDLHSGNILQAGNLQHAYITDLGLSKNEKEGKICGILPYIAPEIFVGQPYTKASDIYSLGVIATEISTGQRAFDGIPFDNYLVSRIINGSRPKCLGPDCYIKLAMKCMYG</sequence>
<evidence type="ECO:0000313" key="3">
    <source>
        <dbReference type="EMBL" id="RIB05594.1"/>
    </source>
</evidence>
<dbReference type="STRING" id="44941.A0A397U5U7"/>
<dbReference type="EMBL" id="QKWP01001955">
    <property type="protein sequence ID" value="RIB05594.1"/>
    <property type="molecule type" value="Genomic_DNA"/>
</dbReference>
<dbReference type="Gene3D" id="1.25.40.10">
    <property type="entry name" value="Tetratricopeptide repeat domain"/>
    <property type="match status" value="1"/>
</dbReference>
<dbReference type="SUPFAM" id="SSF56112">
    <property type="entry name" value="Protein kinase-like (PK-like)"/>
    <property type="match status" value="1"/>
</dbReference>
<evidence type="ECO:0000259" key="2">
    <source>
        <dbReference type="PROSITE" id="PS50011"/>
    </source>
</evidence>
<dbReference type="Gene3D" id="1.10.510.10">
    <property type="entry name" value="Transferase(Phosphotransferase) domain 1"/>
    <property type="match status" value="1"/>
</dbReference>
<feature type="domain" description="Protein kinase" evidence="2">
    <location>
        <begin position="121"/>
        <end position="320"/>
    </location>
</feature>
<accession>A0A397U5U7</accession>
<comment type="caution">
    <text evidence="3">The sequence shown here is derived from an EMBL/GenBank/DDBJ whole genome shotgun (WGS) entry which is preliminary data.</text>
</comment>
<dbReference type="SUPFAM" id="SSF81901">
    <property type="entry name" value="HCP-like"/>
    <property type="match status" value="1"/>
</dbReference>
<reference evidence="3 4" key="1">
    <citation type="submission" date="2018-06" db="EMBL/GenBank/DDBJ databases">
        <title>Comparative genomics reveals the genomic features of Rhizophagus irregularis, R. cerebriforme, R. diaphanum and Gigaspora rosea, and their symbiotic lifestyle signature.</title>
        <authorList>
            <person name="Morin E."/>
            <person name="San Clemente H."/>
            <person name="Chen E.C.H."/>
            <person name="De La Providencia I."/>
            <person name="Hainaut M."/>
            <person name="Kuo A."/>
            <person name="Kohler A."/>
            <person name="Murat C."/>
            <person name="Tang N."/>
            <person name="Roy S."/>
            <person name="Loubradou J."/>
            <person name="Henrissat B."/>
            <person name="Grigoriev I.V."/>
            <person name="Corradi N."/>
            <person name="Roux C."/>
            <person name="Martin F.M."/>
        </authorList>
    </citation>
    <scope>NUCLEOTIDE SEQUENCE [LARGE SCALE GENOMIC DNA]</scope>
    <source>
        <strain evidence="3 4">DAOM 194757</strain>
    </source>
</reference>
<dbReference type="PANTHER" id="PTHR11102">
    <property type="entry name" value="SEL-1-LIKE PROTEIN"/>
    <property type="match status" value="1"/>
</dbReference>
<comment type="similarity">
    <text evidence="1">Belongs to the sel-1 family.</text>
</comment>
<gene>
    <name evidence="3" type="ORF">C2G38_2280158</name>
</gene>
<name>A0A397U5U7_9GLOM</name>
<keyword evidence="3" id="KW-0808">Transferase</keyword>
<dbReference type="InterPro" id="IPR006597">
    <property type="entry name" value="Sel1-like"/>
</dbReference>
<evidence type="ECO:0000256" key="1">
    <source>
        <dbReference type="ARBA" id="ARBA00038101"/>
    </source>
</evidence>
<dbReference type="InterPro" id="IPR050767">
    <property type="entry name" value="Sel1_AlgK"/>
</dbReference>
<evidence type="ECO:0000313" key="4">
    <source>
        <dbReference type="Proteomes" id="UP000266673"/>
    </source>
</evidence>
<dbReference type="Proteomes" id="UP000266673">
    <property type="component" value="Unassembled WGS sequence"/>
</dbReference>
<dbReference type="InterPro" id="IPR000719">
    <property type="entry name" value="Prot_kinase_dom"/>
</dbReference>
<keyword evidence="3" id="KW-0418">Kinase</keyword>
<dbReference type="PANTHER" id="PTHR11102:SF160">
    <property type="entry name" value="ERAD-ASSOCIATED E3 UBIQUITIN-PROTEIN LIGASE COMPONENT HRD3"/>
    <property type="match status" value="1"/>
</dbReference>
<dbReference type="InterPro" id="IPR011009">
    <property type="entry name" value="Kinase-like_dom_sf"/>
</dbReference>
<organism evidence="3 4">
    <name type="scientific">Gigaspora rosea</name>
    <dbReference type="NCBI Taxonomy" id="44941"/>
    <lineage>
        <taxon>Eukaryota</taxon>
        <taxon>Fungi</taxon>
        <taxon>Fungi incertae sedis</taxon>
        <taxon>Mucoromycota</taxon>
        <taxon>Glomeromycotina</taxon>
        <taxon>Glomeromycetes</taxon>
        <taxon>Diversisporales</taxon>
        <taxon>Gigasporaceae</taxon>
        <taxon>Gigaspora</taxon>
    </lineage>
</organism>
<dbReference type="AlphaFoldDB" id="A0A397U5U7"/>
<dbReference type="GO" id="GO:0005524">
    <property type="term" value="F:ATP binding"/>
    <property type="evidence" value="ECO:0007669"/>
    <property type="project" value="InterPro"/>
</dbReference>
<dbReference type="PROSITE" id="PS50011">
    <property type="entry name" value="PROTEIN_KINASE_DOM"/>
    <property type="match status" value="1"/>
</dbReference>
<proteinExistence type="inferred from homology"/>
<protein>
    <submittedName>
        <fullName evidence="3">Kinase-like domain-containing protein</fullName>
    </submittedName>
</protein>
<dbReference type="Pfam" id="PF00069">
    <property type="entry name" value="Pkinase"/>
    <property type="match status" value="1"/>
</dbReference>
<dbReference type="OrthoDB" id="2384430at2759"/>
<dbReference type="InterPro" id="IPR011990">
    <property type="entry name" value="TPR-like_helical_dom_sf"/>
</dbReference>
<keyword evidence="4" id="KW-1185">Reference proteome</keyword>
<dbReference type="GO" id="GO:0004672">
    <property type="term" value="F:protein kinase activity"/>
    <property type="evidence" value="ECO:0007669"/>
    <property type="project" value="InterPro"/>
</dbReference>
<dbReference type="Pfam" id="PF08238">
    <property type="entry name" value="Sel1"/>
    <property type="match status" value="3"/>
</dbReference>